<evidence type="ECO:0000256" key="4">
    <source>
        <dbReference type="ARBA" id="ARBA00022989"/>
    </source>
</evidence>
<feature type="transmembrane region" description="Helical" evidence="6">
    <location>
        <begin position="236"/>
        <end position="262"/>
    </location>
</feature>
<dbReference type="InterPro" id="IPR001248">
    <property type="entry name" value="Pur-cyt_permease"/>
</dbReference>
<feature type="transmembrane region" description="Helical" evidence="6">
    <location>
        <begin position="60"/>
        <end position="83"/>
    </location>
</feature>
<dbReference type="Gene3D" id="1.10.4160.10">
    <property type="entry name" value="Hydantoin permease"/>
    <property type="match status" value="1"/>
</dbReference>
<dbReference type="PANTHER" id="PTHR30569:SF0">
    <property type="entry name" value="CYTOSINE PERMEASE"/>
    <property type="match status" value="1"/>
</dbReference>
<proteinExistence type="inferred from homology"/>
<dbReference type="NCBIfam" id="NF008241">
    <property type="entry name" value="PRK11017.1"/>
    <property type="match status" value="1"/>
</dbReference>
<reference evidence="7" key="1">
    <citation type="submission" date="2020-10" db="EMBL/GenBank/DDBJ databases">
        <authorList>
            <person name="Gilroy R."/>
        </authorList>
    </citation>
    <scope>NUCLEOTIDE SEQUENCE</scope>
    <source>
        <strain evidence="7">CHK176-22527</strain>
    </source>
</reference>
<evidence type="ECO:0000256" key="3">
    <source>
        <dbReference type="ARBA" id="ARBA00022692"/>
    </source>
</evidence>
<dbReference type="PANTHER" id="PTHR30569">
    <property type="entry name" value="CYTOSINE TRANSPORTER CODB"/>
    <property type="match status" value="1"/>
</dbReference>
<evidence type="ECO:0000313" key="8">
    <source>
        <dbReference type="Proteomes" id="UP000824159"/>
    </source>
</evidence>
<keyword evidence="4 6" id="KW-1133">Transmembrane helix</keyword>
<sequence length="439" mass="47053">MSEKERKEQAVDKDYPLQHVPANARRSLISISCVLIGFTFFTPTMASGASLGAAFTFDELILIIVAGSLILGLYVAAMCLIGARTGLTCVLQSKYTFGKAGAKWSDIILGGTQIFWYAITAEYMGSLFSMGLGLDTAGWKIFFIIFWGVIMGVTAIYGVKAMSIVSYVAIPLMAALMIIVMIMAVREAGSLDAIRAITPSSSMTVTSAITIIVGTFASGGTQAGNWARFAKTGATAFIAGLLGFLVGNGVMIFSGMLGGLVFHTGDLIELMISMGIVFWALIILTLNIWTTNNATAYAFGVAGAEMFNKNNKNPFIIGGIIIALIMAILGISNYFLPMLNLLGTFVPPLGGVIIGDYFFVCKGKIPRLEYVHFKTWRIAPIIAYILGCAAAYFGGVFEIGMPALQGIIISMLAVPVIHIIFVKFGINDEHDVDENAEYI</sequence>
<dbReference type="Proteomes" id="UP000824159">
    <property type="component" value="Unassembled WGS sequence"/>
</dbReference>
<protein>
    <submittedName>
        <fullName evidence="7">Cytosine permease</fullName>
    </submittedName>
</protein>
<evidence type="ECO:0000256" key="2">
    <source>
        <dbReference type="ARBA" id="ARBA00008974"/>
    </source>
</evidence>
<feature type="transmembrane region" description="Helical" evidence="6">
    <location>
        <begin position="205"/>
        <end position="224"/>
    </location>
</feature>
<feature type="transmembrane region" description="Helical" evidence="6">
    <location>
        <begin position="137"/>
        <end position="157"/>
    </location>
</feature>
<comment type="similarity">
    <text evidence="2">Belongs to the purine-cytosine permease (2.A.39) family.</text>
</comment>
<comment type="subcellular location">
    <subcellularLocation>
        <location evidence="1">Membrane</location>
        <topology evidence="1">Multi-pass membrane protein</topology>
    </subcellularLocation>
</comment>
<accession>A0A9D1HEY6</accession>
<feature type="transmembrane region" description="Helical" evidence="6">
    <location>
        <begin position="104"/>
        <end position="125"/>
    </location>
</feature>
<keyword evidence="5 6" id="KW-0472">Membrane</keyword>
<feature type="transmembrane region" description="Helical" evidence="6">
    <location>
        <begin position="28"/>
        <end position="54"/>
    </location>
</feature>
<evidence type="ECO:0000256" key="6">
    <source>
        <dbReference type="SAM" id="Phobius"/>
    </source>
</evidence>
<keyword evidence="3 6" id="KW-0812">Transmembrane</keyword>
<dbReference type="EMBL" id="DVLX01000092">
    <property type="protein sequence ID" value="HIU00111.1"/>
    <property type="molecule type" value="Genomic_DNA"/>
</dbReference>
<evidence type="ECO:0000313" key="7">
    <source>
        <dbReference type="EMBL" id="HIU00111.1"/>
    </source>
</evidence>
<feature type="transmembrane region" description="Helical" evidence="6">
    <location>
        <begin position="268"/>
        <end position="289"/>
    </location>
</feature>
<feature type="transmembrane region" description="Helical" evidence="6">
    <location>
        <begin position="315"/>
        <end position="335"/>
    </location>
</feature>
<dbReference type="InterPro" id="IPR030191">
    <property type="entry name" value="CodB"/>
</dbReference>
<reference evidence="7" key="2">
    <citation type="journal article" date="2021" name="PeerJ">
        <title>Extensive microbial diversity within the chicken gut microbiome revealed by metagenomics and culture.</title>
        <authorList>
            <person name="Gilroy R."/>
            <person name="Ravi A."/>
            <person name="Getino M."/>
            <person name="Pursley I."/>
            <person name="Horton D.L."/>
            <person name="Alikhan N.F."/>
            <person name="Baker D."/>
            <person name="Gharbi K."/>
            <person name="Hall N."/>
            <person name="Watson M."/>
            <person name="Adriaenssens E.M."/>
            <person name="Foster-Nyarko E."/>
            <person name="Jarju S."/>
            <person name="Secka A."/>
            <person name="Antonio M."/>
            <person name="Oren A."/>
            <person name="Chaudhuri R.R."/>
            <person name="La Ragione R."/>
            <person name="Hildebrand F."/>
            <person name="Pallen M.J."/>
        </authorList>
    </citation>
    <scope>NUCLEOTIDE SEQUENCE</scope>
    <source>
        <strain evidence="7">CHK176-22527</strain>
    </source>
</reference>
<organism evidence="7 8">
    <name type="scientific">Candidatus Allocopromorpha excrementavium</name>
    <dbReference type="NCBI Taxonomy" id="2840741"/>
    <lineage>
        <taxon>Bacteria</taxon>
        <taxon>Bacillati</taxon>
        <taxon>Bacillota</taxon>
        <taxon>Clostridia</taxon>
        <taxon>Eubacteriales</taxon>
        <taxon>Eubacteriaceae</taxon>
        <taxon>Eubacteriaceae incertae sedis</taxon>
        <taxon>Candidatus Allocopromorpha</taxon>
    </lineage>
</organism>
<dbReference type="AlphaFoldDB" id="A0A9D1HEY6"/>
<evidence type="ECO:0000256" key="1">
    <source>
        <dbReference type="ARBA" id="ARBA00004141"/>
    </source>
</evidence>
<dbReference type="CDD" id="cd11484">
    <property type="entry name" value="SLC-NCS1sbd_CobB-like"/>
    <property type="match status" value="1"/>
</dbReference>
<feature type="transmembrane region" description="Helical" evidence="6">
    <location>
        <begin position="164"/>
        <end position="185"/>
    </location>
</feature>
<feature type="transmembrane region" description="Helical" evidence="6">
    <location>
        <begin position="381"/>
        <end position="397"/>
    </location>
</feature>
<dbReference type="GO" id="GO:0015209">
    <property type="term" value="F:cytosine transmembrane transporter activity"/>
    <property type="evidence" value="ECO:0007669"/>
    <property type="project" value="InterPro"/>
</dbReference>
<dbReference type="Pfam" id="PF02133">
    <property type="entry name" value="Transp_cyt_pur"/>
    <property type="match status" value="1"/>
</dbReference>
<feature type="transmembrane region" description="Helical" evidence="6">
    <location>
        <begin position="403"/>
        <end position="422"/>
    </location>
</feature>
<comment type="caution">
    <text evidence="7">The sequence shown here is derived from an EMBL/GenBank/DDBJ whole genome shotgun (WGS) entry which is preliminary data.</text>
</comment>
<name>A0A9D1HEY6_9FIRM</name>
<feature type="transmembrane region" description="Helical" evidence="6">
    <location>
        <begin position="341"/>
        <end position="360"/>
    </location>
</feature>
<dbReference type="GO" id="GO:0005886">
    <property type="term" value="C:plasma membrane"/>
    <property type="evidence" value="ECO:0007669"/>
    <property type="project" value="TreeGrafter"/>
</dbReference>
<gene>
    <name evidence="7" type="primary">codB</name>
    <name evidence="7" type="ORF">IAD12_07640</name>
</gene>
<evidence type="ECO:0000256" key="5">
    <source>
        <dbReference type="ARBA" id="ARBA00023136"/>
    </source>
</evidence>